<feature type="transmembrane region" description="Helical" evidence="5">
    <location>
        <begin position="226"/>
        <end position="246"/>
    </location>
</feature>
<keyword evidence="4 5" id="KW-0472">Membrane</keyword>
<dbReference type="InterPro" id="IPR002293">
    <property type="entry name" value="AA/rel_permease1"/>
</dbReference>
<dbReference type="PIRSF" id="PIRSF006060">
    <property type="entry name" value="AA_transporter"/>
    <property type="match status" value="1"/>
</dbReference>
<gene>
    <name evidence="6" type="ORF">DDR33_07080</name>
</gene>
<name>A0A2U2PJK6_9SPHI</name>
<dbReference type="AlphaFoldDB" id="A0A2U2PJK6"/>
<feature type="transmembrane region" description="Helical" evidence="5">
    <location>
        <begin position="123"/>
        <end position="141"/>
    </location>
</feature>
<feature type="transmembrane region" description="Helical" evidence="5">
    <location>
        <begin position="276"/>
        <end position="297"/>
    </location>
</feature>
<evidence type="ECO:0000313" key="7">
    <source>
        <dbReference type="Proteomes" id="UP000245647"/>
    </source>
</evidence>
<dbReference type="EMBL" id="QEAS01000004">
    <property type="protein sequence ID" value="PWG81587.1"/>
    <property type="molecule type" value="Genomic_DNA"/>
</dbReference>
<feature type="transmembrane region" description="Helical" evidence="5">
    <location>
        <begin position="379"/>
        <end position="398"/>
    </location>
</feature>
<evidence type="ECO:0000256" key="1">
    <source>
        <dbReference type="ARBA" id="ARBA00004141"/>
    </source>
</evidence>
<dbReference type="OrthoDB" id="9810109at2"/>
<proteinExistence type="predicted"/>
<evidence type="ECO:0000256" key="2">
    <source>
        <dbReference type="ARBA" id="ARBA00022692"/>
    </source>
</evidence>
<keyword evidence="3 5" id="KW-1133">Transmembrane helix</keyword>
<comment type="subcellular location">
    <subcellularLocation>
        <location evidence="1">Membrane</location>
        <topology evidence="1">Multi-pass membrane protein</topology>
    </subcellularLocation>
</comment>
<keyword evidence="7" id="KW-1185">Reference proteome</keyword>
<dbReference type="InterPro" id="IPR050598">
    <property type="entry name" value="AminoAcid_Transporter"/>
</dbReference>
<protein>
    <submittedName>
        <fullName evidence="6">Amino acid permease</fullName>
    </submittedName>
</protein>
<evidence type="ECO:0000313" key="6">
    <source>
        <dbReference type="EMBL" id="PWG81587.1"/>
    </source>
</evidence>
<feature type="transmembrane region" description="Helical" evidence="5">
    <location>
        <begin position="41"/>
        <end position="63"/>
    </location>
</feature>
<evidence type="ECO:0000256" key="4">
    <source>
        <dbReference type="ARBA" id="ARBA00023136"/>
    </source>
</evidence>
<feature type="transmembrane region" description="Helical" evidence="5">
    <location>
        <begin position="191"/>
        <end position="214"/>
    </location>
</feature>
<keyword evidence="2 5" id="KW-0812">Transmembrane</keyword>
<evidence type="ECO:0000256" key="5">
    <source>
        <dbReference type="SAM" id="Phobius"/>
    </source>
</evidence>
<comment type="caution">
    <text evidence="6">The sequence shown here is derived from an EMBL/GenBank/DDBJ whole genome shotgun (WGS) entry which is preliminary data.</text>
</comment>
<feature type="transmembrane region" description="Helical" evidence="5">
    <location>
        <begin position="318"/>
        <end position="338"/>
    </location>
</feature>
<organism evidence="6 7">
    <name type="scientific">Pararcticibacter amylolyticus</name>
    <dbReference type="NCBI Taxonomy" id="2173175"/>
    <lineage>
        <taxon>Bacteria</taxon>
        <taxon>Pseudomonadati</taxon>
        <taxon>Bacteroidota</taxon>
        <taxon>Sphingobacteriia</taxon>
        <taxon>Sphingobacteriales</taxon>
        <taxon>Sphingobacteriaceae</taxon>
        <taxon>Pararcticibacter</taxon>
    </lineage>
</organism>
<dbReference type="Proteomes" id="UP000245647">
    <property type="component" value="Unassembled WGS sequence"/>
</dbReference>
<dbReference type="Gene3D" id="1.20.1740.10">
    <property type="entry name" value="Amino acid/polyamine transporter I"/>
    <property type="match status" value="1"/>
</dbReference>
<evidence type="ECO:0000256" key="3">
    <source>
        <dbReference type="ARBA" id="ARBA00022989"/>
    </source>
</evidence>
<dbReference type="GO" id="GO:0015179">
    <property type="term" value="F:L-amino acid transmembrane transporter activity"/>
    <property type="evidence" value="ECO:0007669"/>
    <property type="project" value="TreeGrafter"/>
</dbReference>
<dbReference type="PANTHER" id="PTHR11785">
    <property type="entry name" value="AMINO ACID TRANSPORTER"/>
    <property type="match status" value="1"/>
</dbReference>
<dbReference type="GO" id="GO:0016020">
    <property type="term" value="C:membrane"/>
    <property type="evidence" value="ECO:0007669"/>
    <property type="project" value="UniProtKB-SubCell"/>
</dbReference>
<feature type="transmembrane region" description="Helical" evidence="5">
    <location>
        <begin position="7"/>
        <end position="29"/>
    </location>
</feature>
<feature type="transmembrane region" description="Helical" evidence="5">
    <location>
        <begin position="84"/>
        <end position="111"/>
    </location>
</feature>
<accession>A0A2U2PJK6</accession>
<sequence length="399" mass="42407">MIKQKKIGIAGAIALVVASMVGTGVFTSLGFQTGPLPSVPVILFLWLCGGLVALCGGLSYVELVRLYPGHGGEYHYIAQVYHKYAAAFSGIISVLAGFAGPVALAAMGFSAYLGQLLPGLPPLPAAIAGLTLITLFHLFSLRAGSRFQLISTAVKLLLILVFIIAGLLFSKGGPVNSGYNTWAPHLIFSKGFAVCLVYVSFAYSGWNACVYIYHEIDNPGKNIYRSVITGTILVMVLYFLLNYVFLKTVPLQRLTGVIEVGALSAEAIFGTAGAKIIPGIIALLLVSSISAMVWIGPRVITRISADYGFLRLSRSNSRGAPATAIILQYIITVVLLLSGTFEQVLAFAGVLLNLCSCLAVSVLFLHYKKLGFAKLAAPLLYLAATLYSSGYLIVTEIIP</sequence>
<dbReference type="Pfam" id="PF13520">
    <property type="entry name" value="AA_permease_2"/>
    <property type="match status" value="1"/>
</dbReference>
<feature type="transmembrane region" description="Helical" evidence="5">
    <location>
        <begin position="153"/>
        <end position="171"/>
    </location>
</feature>
<feature type="transmembrane region" description="Helical" evidence="5">
    <location>
        <begin position="344"/>
        <end position="367"/>
    </location>
</feature>
<dbReference type="PANTHER" id="PTHR11785:SF512">
    <property type="entry name" value="SOBREMESA, ISOFORM B"/>
    <property type="match status" value="1"/>
</dbReference>
<dbReference type="RefSeq" id="WP_109415071.1">
    <property type="nucleotide sequence ID" value="NZ_QEAS01000004.1"/>
</dbReference>
<reference evidence="6 7" key="1">
    <citation type="submission" date="2018-04" db="EMBL/GenBank/DDBJ databases">
        <title>Pedobacter chongqingensis sp. nov., isolated from a rottenly hemp rope.</title>
        <authorList>
            <person name="Cai Y."/>
        </authorList>
    </citation>
    <scope>NUCLEOTIDE SEQUENCE [LARGE SCALE GENOMIC DNA]</scope>
    <source>
        <strain evidence="6 7">FJ4-8</strain>
    </source>
</reference>